<dbReference type="InterPro" id="IPR023214">
    <property type="entry name" value="HAD_sf"/>
</dbReference>
<gene>
    <name evidence="1" type="ORF">S01H1_51978</name>
</gene>
<reference evidence="1" key="1">
    <citation type="journal article" date="2014" name="Front. Microbiol.">
        <title>High frequency of phylogenetically diverse reductive dehalogenase-homologous genes in deep subseafloor sedimentary metagenomes.</title>
        <authorList>
            <person name="Kawai M."/>
            <person name="Futagami T."/>
            <person name="Toyoda A."/>
            <person name="Takaki Y."/>
            <person name="Nishi S."/>
            <person name="Hori S."/>
            <person name="Arai W."/>
            <person name="Tsubouchi T."/>
            <person name="Morono Y."/>
            <person name="Uchiyama I."/>
            <person name="Ito T."/>
            <person name="Fujiyama A."/>
            <person name="Inagaki F."/>
            <person name="Takami H."/>
        </authorList>
    </citation>
    <scope>NUCLEOTIDE SEQUENCE</scope>
    <source>
        <strain evidence="1">Expedition CK06-06</strain>
    </source>
</reference>
<sequence>ELLGWLRQKEIIIRILTNSTLKSRQDCTAKLNKMGFNVKAEEVITASYATAQYLKTLNPRSCWVMLKRKGLEEFKDFHHDDKRPEYIVLGDYREGFNFQNMNKVLQLLLEGSQLIVMIPEKVDHSMGQVELTVGAYGKMLEDAANVKATYIGKPNAYIYDITLQTMGLQRKEVLMVGDRVATDIVGAQMAGIKSVLVKTGEFHTSDLKGDVQPDYVVDSVRELEKLFR</sequence>
<dbReference type="PANTHER" id="PTHR19288:SF46">
    <property type="entry name" value="HALOACID DEHALOGENASE-LIKE HYDROLASE DOMAIN-CONTAINING PROTEIN 2"/>
    <property type="match status" value="1"/>
</dbReference>
<feature type="non-terminal residue" evidence="1">
    <location>
        <position position="1"/>
    </location>
</feature>
<proteinExistence type="predicted"/>
<dbReference type="Pfam" id="PF13344">
    <property type="entry name" value="Hydrolase_6"/>
    <property type="match status" value="1"/>
</dbReference>
<dbReference type="AlphaFoldDB" id="X0WR75"/>
<dbReference type="PANTHER" id="PTHR19288">
    <property type="entry name" value="4-NITROPHENYLPHOSPHATASE-RELATED"/>
    <property type="match status" value="1"/>
</dbReference>
<dbReference type="InterPro" id="IPR036412">
    <property type="entry name" value="HAD-like_sf"/>
</dbReference>
<evidence type="ECO:0000313" key="1">
    <source>
        <dbReference type="EMBL" id="GAG27013.1"/>
    </source>
</evidence>
<name>X0WR75_9ZZZZ</name>
<dbReference type="Gene3D" id="3.40.50.1000">
    <property type="entry name" value="HAD superfamily/HAD-like"/>
    <property type="match status" value="2"/>
</dbReference>
<dbReference type="SUPFAM" id="SSF56784">
    <property type="entry name" value="HAD-like"/>
    <property type="match status" value="1"/>
</dbReference>
<organism evidence="1">
    <name type="scientific">marine sediment metagenome</name>
    <dbReference type="NCBI Taxonomy" id="412755"/>
    <lineage>
        <taxon>unclassified sequences</taxon>
        <taxon>metagenomes</taxon>
        <taxon>ecological metagenomes</taxon>
    </lineage>
</organism>
<dbReference type="GO" id="GO:0005737">
    <property type="term" value="C:cytoplasm"/>
    <property type="evidence" value="ECO:0007669"/>
    <property type="project" value="TreeGrafter"/>
</dbReference>
<dbReference type="GO" id="GO:0016791">
    <property type="term" value="F:phosphatase activity"/>
    <property type="evidence" value="ECO:0007669"/>
    <property type="project" value="TreeGrafter"/>
</dbReference>
<dbReference type="InterPro" id="IPR006357">
    <property type="entry name" value="HAD-SF_hydro_IIA"/>
</dbReference>
<accession>X0WR75</accession>
<comment type="caution">
    <text evidence="1">The sequence shown here is derived from an EMBL/GenBank/DDBJ whole genome shotgun (WGS) entry which is preliminary data.</text>
</comment>
<protein>
    <submittedName>
        <fullName evidence="1">Uncharacterized protein</fullName>
    </submittedName>
</protein>
<dbReference type="EMBL" id="BARS01033577">
    <property type="protein sequence ID" value="GAG27013.1"/>
    <property type="molecule type" value="Genomic_DNA"/>
</dbReference>
<dbReference type="Pfam" id="PF13242">
    <property type="entry name" value="Hydrolase_like"/>
    <property type="match status" value="1"/>
</dbReference>
<dbReference type="NCBIfam" id="TIGR01460">
    <property type="entry name" value="HAD-SF-IIA"/>
    <property type="match status" value="1"/>
</dbReference>